<sequence>MGFEHVFLLCPDDLHREHDCRFACSPFHGILRFFGLLGGHLEQDGGRHRVSATSSDSVYMDVRCIRYAYSASTLSV</sequence>
<name>A0A484N7J0_9ASTE</name>
<organism evidence="1 2">
    <name type="scientific">Cuscuta campestris</name>
    <dbReference type="NCBI Taxonomy" id="132261"/>
    <lineage>
        <taxon>Eukaryota</taxon>
        <taxon>Viridiplantae</taxon>
        <taxon>Streptophyta</taxon>
        <taxon>Embryophyta</taxon>
        <taxon>Tracheophyta</taxon>
        <taxon>Spermatophyta</taxon>
        <taxon>Magnoliopsida</taxon>
        <taxon>eudicotyledons</taxon>
        <taxon>Gunneridae</taxon>
        <taxon>Pentapetalae</taxon>
        <taxon>asterids</taxon>
        <taxon>lamiids</taxon>
        <taxon>Solanales</taxon>
        <taxon>Convolvulaceae</taxon>
        <taxon>Cuscuteae</taxon>
        <taxon>Cuscuta</taxon>
        <taxon>Cuscuta subgen. Grammica</taxon>
        <taxon>Cuscuta sect. Cleistogrammica</taxon>
    </lineage>
</organism>
<protein>
    <submittedName>
        <fullName evidence="1">Uncharacterized protein</fullName>
    </submittedName>
</protein>
<evidence type="ECO:0000313" key="2">
    <source>
        <dbReference type="Proteomes" id="UP000595140"/>
    </source>
</evidence>
<gene>
    <name evidence="1" type="ORF">CCAM_LOCUS37700</name>
</gene>
<dbReference type="EMBL" id="OOIL02005823">
    <property type="protein sequence ID" value="VFQ95924.1"/>
    <property type="molecule type" value="Genomic_DNA"/>
</dbReference>
<dbReference type="AlphaFoldDB" id="A0A484N7J0"/>
<accession>A0A484N7J0</accession>
<proteinExistence type="predicted"/>
<reference evidence="1 2" key="1">
    <citation type="submission" date="2018-04" db="EMBL/GenBank/DDBJ databases">
        <authorList>
            <person name="Vogel A."/>
        </authorList>
    </citation>
    <scope>NUCLEOTIDE SEQUENCE [LARGE SCALE GENOMIC DNA]</scope>
</reference>
<evidence type="ECO:0000313" key="1">
    <source>
        <dbReference type="EMBL" id="VFQ95924.1"/>
    </source>
</evidence>
<dbReference type="Proteomes" id="UP000595140">
    <property type="component" value="Unassembled WGS sequence"/>
</dbReference>
<keyword evidence="2" id="KW-1185">Reference proteome</keyword>